<comment type="caution">
    <text evidence="2">The sequence shown here is derived from an EMBL/GenBank/DDBJ whole genome shotgun (WGS) entry which is preliminary data.</text>
</comment>
<feature type="region of interest" description="Disordered" evidence="1">
    <location>
        <begin position="28"/>
        <end position="72"/>
    </location>
</feature>
<proteinExistence type="predicted"/>
<evidence type="ECO:0000313" key="2">
    <source>
        <dbReference type="EMBL" id="MBB5055033.1"/>
    </source>
</evidence>
<organism evidence="2 3">
    <name type="scientific">Afipia massiliensis</name>
    <dbReference type="NCBI Taxonomy" id="211460"/>
    <lineage>
        <taxon>Bacteria</taxon>
        <taxon>Pseudomonadati</taxon>
        <taxon>Pseudomonadota</taxon>
        <taxon>Alphaproteobacteria</taxon>
        <taxon>Hyphomicrobiales</taxon>
        <taxon>Nitrobacteraceae</taxon>
        <taxon>Afipia</taxon>
    </lineage>
</organism>
<accession>A0A840N4Q4</accession>
<evidence type="ECO:0000313" key="3">
    <source>
        <dbReference type="Proteomes" id="UP000521227"/>
    </source>
</evidence>
<dbReference type="Proteomes" id="UP000521227">
    <property type="component" value="Unassembled WGS sequence"/>
</dbReference>
<gene>
    <name evidence="2" type="ORF">HNQ36_005044</name>
</gene>
<dbReference type="EMBL" id="JACHIJ010000010">
    <property type="protein sequence ID" value="MBB5055033.1"/>
    <property type="molecule type" value="Genomic_DNA"/>
</dbReference>
<sequence>MRGAFRRIMPVPLMAVPLKMVAIGRVPVSDMGLGSDRRELNGDQQDRRPKHPQQCADQSHAQLIPRSEAKEQ</sequence>
<feature type="compositionally biased region" description="Basic and acidic residues" evidence="1">
    <location>
        <begin position="35"/>
        <end position="47"/>
    </location>
</feature>
<evidence type="ECO:0000256" key="1">
    <source>
        <dbReference type="SAM" id="MobiDB-lite"/>
    </source>
</evidence>
<name>A0A840N4Q4_9BRAD</name>
<reference evidence="2 3" key="1">
    <citation type="submission" date="2020-08" db="EMBL/GenBank/DDBJ databases">
        <title>Genomic Encyclopedia of Type Strains, Phase IV (KMG-IV): sequencing the most valuable type-strain genomes for metagenomic binning, comparative biology and taxonomic classification.</title>
        <authorList>
            <person name="Goeker M."/>
        </authorList>
    </citation>
    <scope>NUCLEOTIDE SEQUENCE [LARGE SCALE GENOMIC DNA]</scope>
    <source>
        <strain evidence="2 3">DSM 17498</strain>
    </source>
</reference>
<dbReference type="AlphaFoldDB" id="A0A840N4Q4"/>
<protein>
    <submittedName>
        <fullName evidence="2">Uncharacterized protein</fullName>
    </submittedName>
</protein>